<feature type="compositionally biased region" description="Basic residues" evidence="1">
    <location>
        <begin position="112"/>
        <end position="143"/>
    </location>
</feature>
<gene>
    <name evidence="2" type="ORF">K457DRAFT_313043</name>
</gene>
<dbReference type="EMBL" id="KV442163">
    <property type="protein sequence ID" value="OAQ22468.1"/>
    <property type="molecule type" value="Genomic_DNA"/>
</dbReference>
<dbReference type="Proteomes" id="UP000078512">
    <property type="component" value="Unassembled WGS sequence"/>
</dbReference>
<evidence type="ECO:0000313" key="2">
    <source>
        <dbReference type="EMBL" id="OAQ22468.1"/>
    </source>
</evidence>
<organism evidence="2 3">
    <name type="scientific">Linnemannia elongata AG-77</name>
    <dbReference type="NCBI Taxonomy" id="1314771"/>
    <lineage>
        <taxon>Eukaryota</taxon>
        <taxon>Fungi</taxon>
        <taxon>Fungi incertae sedis</taxon>
        <taxon>Mucoromycota</taxon>
        <taxon>Mortierellomycotina</taxon>
        <taxon>Mortierellomycetes</taxon>
        <taxon>Mortierellales</taxon>
        <taxon>Mortierellaceae</taxon>
        <taxon>Linnemannia</taxon>
    </lineage>
</organism>
<feature type="region of interest" description="Disordered" evidence="1">
    <location>
        <begin position="112"/>
        <end position="161"/>
    </location>
</feature>
<proteinExistence type="predicted"/>
<sequence>MTSSSEIHVQEVLNNLSNTIKRDAEIVDGSSFTAAIAQQDATALPTSLAAELPVTLSTELSSVLASENSIKLIRSSSSVLHNNISRSRHSWHKHRHRLNRMLRFRRCRPRCRPMSRHKSHRQHRQHRHNRRRNNPSHCRRHSSKTNMLSMSTHWIQTTAAH</sequence>
<accession>A0A197JBR8</accession>
<keyword evidence="3" id="KW-1185">Reference proteome</keyword>
<dbReference type="AlphaFoldDB" id="A0A197JBR8"/>
<evidence type="ECO:0000256" key="1">
    <source>
        <dbReference type="SAM" id="MobiDB-lite"/>
    </source>
</evidence>
<reference evidence="2 3" key="1">
    <citation type="submission" date="2016-05" db="EMBL/GenBank/DDBJ databases">
        <title>Genome sequencing reveals origins of a unique bacterial endosymbiosis in the earliest lineages of terrestrial Fungi.</title>
        <authorList>
            <consortium name="DOE Joint Genome Institute"/>
            <person name="Uehling J."/>
            <person name="Gryganskyi A."/>
            <person name="Hameed K."/>
            <person name="Tschaplinski T."/>
            <person name="Misztal P."/>
            <person name="Wu S."/>
            <person name="Desiro A."/>
            <person name="Vande Pol N."/>
            <person name="Du Z.-Y."/>
            <person name="Zienkiewicz A."/>
            <person name="Zienkiewicz K."/>
            <person name="Morin E."/>
            <person name="Tisserant E."/>
            <person name="Splivallo R."/>
            <person name="Hainaut M."/>
            <person name="Henrissat B."/>
            <person name="Ohm R."/>
            <person name="Kuo A."/>
            <person name="Yan J."/>
            <person name="Lipzen A."/>
            <person name="Nolan M."/>
            <person name="Labutti K."/>
            <person name="Barry K."/>
            <person name="Goldstein A."/>
            <person name="Labbe J."/>
            <person name="Schadt C."/>
            <person name="Tuskan G."/>
            <person name="Grigoriev I."/>
            <person name="Martin F."/>
            <person name="Vilgalys R."/>
            <person name="Bonito G."/>
        </authorList>
    </citation>
    <scope>NUCLEOTIDE SEQUENCE [LARGE SCALE GENOMIC DNA]</scope>
    <source>
        <strain evidence="2 3">AG-77</strain>
    </source>
</reference>
<feature type="compositionally biased region" description="Polar residues" evidence="1">
    <location>
        <begin position="144"/>
        <end position="161"/>
    </location>
</feature>
<protein>
    <submittedName>
        <fullName evidence="2">Uncharacterized protein</fullName>
    </submittedName>
</protein>
<name>A0A197JBR8_9FUNG</name>
<evidence type="ECO:0000313" key="3">
    <source>
        <dbReference type="Proteomes" id="UP000078512"/>
    </source>
</evidence>